<evidence type="ECO:0000313" key="2">
    <source>
        <dbReference type="EMBL" id="KJF69351.1"/>
    </source>
</evidence>
<dbReference type="PANTHER" id="PTHR30050">
    <property type="entry name" value="CHROMOSOMAL REPLICATION INITIATOR PROTEIN DNAA"/>
    <property type="match status" value="1"/>
</dbReference>
<evidence type="ECO:0000313" key="3">
    <source>
        <dbReference type="Proteomes" id="UP000052068"/>
    </source>
</evidence>
<feature type="domain" description="Hda lid" evidence="1">
    <location>
        <begin position="173"/>
        <end position="227"/>
    </location>
</feature>
<accession>A0ABR5CXB1</accession>
<gene>
    <name evidence="2" type="ORF">RS75_01925</name>
</gene>
<keyword evidence="3" id="KW-1185">Reference proteome</keyword>
<dbReference type="PANTHER" id="PTHR30050:SF5">
    <property type="entry name" value="DNAA REGULATORY INACTIVATOR HDA"/>
    <property type="match status" value="1"/>
</dbReference>
<protein>
    <recommendedName>
        <fullName evidence="1">Hda lid domain-containing protein</fullName>
    </recommendedName>
</protein>
<dbReference type="RefSeq" id="WP_045016822.1">
    <property type="nucleotide sequence ID" value="NZ_JWJH01000002.1"/>
</dbReference>
<dbReference type="InterPro" id="IPR055199">
    <property type="entry name" value="Hda_lid"/>
</dbReference>
<dbReference type="InterPro" id="IPR027417">
    <property type="entry name" value="P-loop_NTPase"/>
</dbReference>
<dbReference type="NCBIfam" id="NF006571">
    <property type="entry name" value="PRK09087.1"/>
    <property type="match status" value="1"/>
</dbReference>
<name>A0ABR5CXB1_9HYPH</name>
<proteinExistence type="predicted"/>
<reference evidence="2 3" key="1">
    <citation type="submission" date="2015-03" db="EMBL/GenBank/DDBJ databases">
        <title>Draft Genome Sequences of Agrobacterium nepotum Strain 39/7T (= CFBP 7436T = LMG 26435T) and Agrobacterium sp. Strain KFB 330 (= CFBP 8308 = LMG 28674).</title>
        <authorList>
            <person name="Kuzmanovic N."/>
            <person name="Pulawska J."/>
            <person name="Obradovic A."/>
        </authorList>
    </citation>
    <scope>NUCLEOTIDE SEQUENCE [LARGE SCALE GENOMIC DNA]</scope>
    <source>
        <strain evidence="2 3">39/7</strain>
    </source>
</reference>
<dbReference type="Proteomes" id="UP000052068">
    <property type="component" value="Unassembled WGS sequence"/>
</dbReference>
<dbReference type="Gene3D" id="3.40.50.300">
    <property type="entry name" value="P-loop containing nucleotide triphosphate hydrolases"/>
    <property type="match status" value="1"/>
</dbReference>
<dbReference type="Pfam" id="PF22688">
    <property type="entry name" value="Hda_lid"/>
    <property type="match status" value="1"/>
</dbReference>
<dbReference type="Gene3D" id="1.10.8.60">
    <property type="match status" value="1"/>
</dbReference>
<dbReference type="EMBL" id="JWJH01000002">
    <property type="protein sequence ID" value="KJF69351.1"/>
    <property type="molecule type" value="Genomic_DNA"/>
</dbReference>
<comment type="caution">
    <text evidence="2">The sequence shown here is derived from an EMBL/GenBank/DDBJ whole genome shotgun (WGS) entry which is preliminary data.</text>
</comment>
<evidence type="ECO:0000259" key="1">
    <source>
        <dbReference type="Pfam" id="PF22688"/>
    </source>
</evidence>
<sequence>MTDQIKNDNARSKAEQLTLVFSHQSASGRDDLLVSASLKAAVSLVDEWPNWPSPVVVLAGPPGSGKSHLANIWKNISGARDIHPQTGADAARAAETGPVLFEDADRRGFDDTELFHVINSVRQHGTTLLMTSRQSPAAWPVTLPDLRSRLKAVTVVETGEPDEGLLAQVLVKLFADRQLYMDDKLIGYIVNRMERSLDTAQTIVDRIDRLALARGTRITRPLAAEVLNTMGDTAADGATDSGLEVD</sequence>
<organism evidence="2 3">
    <name type="scientific">Rhizobium nepotum 39/7</name>
    <dbReference type="NCBI Taxonomy" id="1368418"/>
    <lineage>
        <taxon>Bacteria</taxon>
        <taxon>Pseudomonadati</taxon>
        <taxon>Pseudomonadota</taxon>
        <taxon>Alphaproteobacteria</taxon>
        <taxon>Hyphomicrobiales</taxon>
        <taxon>Rhizobiaceae</taxon>
        <taxon>Rhizobium/Agrobacterium group</taxon>
        <taxon>Rhizobium</taxon>
    </lineage>
</organism>
<dbReference type="SUPFAM" id="SSF52540">
    <property type="entry name" value="P-loop containing nucleoside triphosphate hydrolases"/>
    <property type="match status" value="1"/>
</dbReference>